<dbReference type="EMBL" id="BARS01022853">
    <property type="protein sequence ID" value="GAG04764.1"/>
    <property type="molecule type" value="Genomic_DNA"/>
</dbReference>
<sequence length="270" mass="30718">NINNVGIDNNTIPADILDEMINNNNQAYAVRTFNIVCVDCDLDKAGLDLPEDFRNTLTQKTGGGGKHYIFKQDDRMLYWTNLSGITEFKCDIKIGPNAYFVGAGSISQKGNYKIINSMKPTRMPDLLFHIINHSMGKETKPIDNHICCSRTELREIVDKIPIDKCVAYGDWIKLGMALYTETKGEIEGCKLWHEKSKLVQKYESIPFKKLKQHWKTFSSKGSVITIGTLKKWIKDAGIELEKKEEQKPQQALIELPDVNNTSISNLIYDR</sequence>
<dbReference type="GO" id="GO:0016817">
    <property type="term" value="F:hydrolase activity, acting on acid anhydrides"/>
    <property type="evidence" value="ECO:0007669"/>
    <property type="project" value="InterPro"/>
</dbReference>
<proteinExistence type="predicted"/>
<evidence type="ECO:0000313" key="2">
    <source>
        <dbReference type="EMBL" id="GAG04764.1"/>
    </source>
</evidence>
<reference evidence="2" key="1">
    <citation type="journal article" date="2014" name="Front. Microbiol.">
        <title>High frequency of phylogenetically diverse reductive dehalogenase-homologous genes in deep subseafloor sedimentary metagenomes.</title>
        <authorList>
            <person name="Kawai M."/>
            <person name="Futagami T."/>
            <person name="Toyoda A."/>
            <person name="Takaki Y."/>
            <person name="Nishi S."/>
            <person name="Hori S."/>
            <person name="Arai W."/>
            <person name="Tsubouchi T."/>
            <person name="Morono Y."/>
            <person name="Uchiyama I."/>
            <person name="Ito T."/>
            <person name="Fujiyama A."/>
            <person name="Inagaki F."/>
            <person name="Takami H."/>
        </authorList>
    </citation>
    <scope>NUCLEOTIDE SEQUENCE</scope>
    <source>
        <strain evidence="2">Expedition CK06-06</strain>
    </source>
</reference>
<organism evidence="2">
    <name type="scientific">marine sediment metagenome</name>
    <dbReference type="NCBI Taxonomy" id="412755"/>
    <lineage>
        <taxon>unclassified sequences</taxon>
        <taxon>metagenomes</taxon>
        <taxon>ecological metagenomes</taxon>
    </lineage>
</organism>
<dbReference type="SUPFAM" id="SSF56747">
    <property type="entry name" value="Prim-pol domain"/>
    <property type="match status" value="1"/>
</dbReference>
<dbReference type="InterPro" id="IPR014819">
    <property type="entry name" value="PriCT_2"/>
</dbReference>
<comment type="caution">
    <text evidence="2">The sequence shown here is derived from an EMBL/GenBank/DDBJ whole genome shotgun (WGS) entry which is preliminary data.</text>
</comment>
<dbReference type="Pfam" id="PF08707">
    <property type="entry name" value="PriCT_2"/>
    <property type="match status" value="1"/>
</dbReference>
<accession>X0UG91</accession>
<feature type="non-terminal residue" evidence="2">
    <location>
        <position position="1"/>
    </location>
</feature>
<feature type="non-terminal residue" evidence="2">
    <location>
        <position position="270"/>
    </location>
</feature>
<evidence type="ECO:0000259" key="1">
    <source>
        <dbReference type="Pfam" id="PF08707"/>
    </source>
</evidence>
<protein>
    <recommendedName>
        <fullName evidence="1">Primase C-terminal 2 domain-containing protein</fullName>
    </recommendedName>
</protein>
<name>X0UG91_9ZZZZ</name>
<feature type="domain" description="Primase C-terminal 2" evidence="1">
    <location>
        <begin position="154"/>
        <end position="232"/>
    </location>
</feature>
<gene>
    <name evidence="2" type="ORF">S01H1_36472</name>
</gene>
<dbReference type="AlphaFoldDB" id="X0UG91"/>